<dbReference type="EC" id="2.10.1.1" evidence="6"/>
<keyword evidence="6" id="KW-0479">Metal-binding</keyword>
<dbReference type="Pfam" id="PF03454">
    <property type="entry name" value="MoeA_C"/>
    <property type="match status" value="1"/>
</dbReference>
<comment type="pathway">
    <text evidence="2 6">Cofactor biosynthesis; molybdopterin biosynthesis.</text>
</comment>
<gene>
    <name evidence="8" type="ORF">H8F01_02005</name>
</gene>
<comment type="similarity">
    <text evidence="3 6">Belongs to the MoeA family.</text>
</comment>
<keyword evidence="6" id="KW-0500">Molybdenum</keyword>
<dbReference type="InterPro" id="IPR001453">
    <property type="entry name" value="MoaB/Mog_dom"/>
</dbReference>
<evidence type="ECO:0000313" key="8">
    <source>
        <dbReference type="EMBL" id="QNK03637.1"/>
    </source>
</evidence>
<dbReference type="NCBIfam" id="TIGR00177">
    <property type="entry name" value="molyb_syn"/>
    <property type="match status" value="1"/>
</dbReference>
<proteinExistence type="inferred from homology"/>
<evidence type="ECO:0000256" key="4">
    <source>
        <dbReference type="ARBA" id="ARBA00023150"/>
    </source>
</evidence>
<dbReference type="PROSITE" id="PS01079">
    <property type="entry name" value="MOCF_BIOSYNTHESIS_2"/>
    <property type="match status" value="1"/>
</dbReference>
<comment type="cofactor">
    <cofactor evidence="6">
        <name>Mg(2+)</name>
        <dbReference type="ChEBI" id="CHEBI:18420"/>
    </cofactor>
</comment>
<dbReference type="AlphaFoldDB" id="A0A7G8QA29"/>
<keyword evidence="4 6" id="KW-0501">Molybdenum cofactor biosynthesis</keyword>
<dbReference type="GO" id="GO:0006777">
    <property type="term" value="P:Mo-molybdopterin cofactor biosynthetic process"/>
    <property type="evidence" value="ECO:0007669"/>
    <property type="project" value="UniProtKB-UniRule"/>
</dbReference>
<evidence type="ECO:0000256" key="1">
    <source>
        <dbReference type="ARBA" id="ARBA00002901"/>
    </source>
</evidence>
<dbReference type="Proteomes" id="UP000515873">
    <property type="component" value="Chromosome"/>
</dbReference>
<keyword evidence="6" id="KW-0460">Magnesium</keyword>
<dbReference type="EMBL" id="CP060412">
    <property type="protein sequence ID" value="QNK03637.1"/>
    <property type="molecule type" value="Genomic_DNA"/>
</dbReference>
<comment type="catalytic activity">
    <reaction evidence="5">
        <text>adenylyl-molybdopterin + molybdate = Mo-molybdopterin + AMP + H(+)</text>
        <dbReference type="Rhea" id="RHEA:35047"/>
        <dbReference type="ChEBI" id="CHEBI:15378"/>
        <dbReference type="ChEBI" id="CHEBI:36264"/>
        <dbReference type="ChEBI" id="CHEBI:62727"/>
        <dbReference type="ChEBI" id="CHEBI:71302"/>
        <dbReference type="ChEBI" id="CHEBI:456215"/>
        <dbReference type="EC" id="2.10.1.1"/>
    </reaction>
</comment>
<dbReference type="Gene3D" id="2.170.190.11">
    <property type="entry name" value="Molybdopterin biosynthesis moea protein, domain 3"/>
    <property type="match status" value="1"/>
</dbReference>
<comment type="function">
    <text evidence="1 6">Catalyzes the insertion of molybdate into adenylated molybdopterin with the concomitant release of AMP.</text>
</comment>
<dbReference type="InterPro" id="IPR036135">
    <property type="entry name" value="MoeA_linker/N_sf"/>
</dbReference>
<evidence type="ECO:0000256" key="2">
    <source>
        <dbReference type="ARBA" id="ARBA00005046"/>
    </source>
</evidence>
<dbReference type="GO" id="GO:0005829">
    <property type="term" value="C:cytosol"/>
    <property type="evidence" value="ECO:0007669"/>
    <property type="project" value="TreeGrafter"/>
</dbReference>
<keyword evidence="9" id="KW-1185">Reference proteome</keyword>
<dbReference type="RefSeq" id="WP_187059103.1">
    <property type="nucleotide sequence ID" value="NZ_CP060412.1"/>
</dbReference>
<accession>A0A7G8QA29</accession>
<dbReference type="GO" id="GO:0061599">
    <property type="term" value="F:molybdopterin molybdotransferase activity"/>
    <property type="evidence" value="ECO:0007669"/>
    <property type="project" value="UniProtKB-UniRule"/>
</dbReference>
<organism evidence="8 9">
    <name type="scientific">Dyella telluris</name>
    <dbReference type="NCBI Taxonomy" id="2763498"/>
    <lineage>
        <taxon>Bacteria</taxon>
        <taxon>Pseudomonadati</taxon>
        <taxon>Pseudomonadota</taxon>
        <taxon>Gammaproteobacteria</taxon>
        <taxon>Lysobacterales</taxon>
        <taxon>Rhodanobacteraceae</taxon>
        <taxon>Dyella</taxon>
    </lineage>
</organism>
<dbReference type="PANTHER" id="PTHR10192:SF5">
    <property type="entry name" value="GEPHYRIN"/>
    <property type="match status" value="1"/>
</dbReference>
<dbReference type="Pfam" id="PF03453">
    <property type="entry name" value="MoeA_N"/>
    <property type="match status" value="1"/>
</dbReference>
<evidence type="ECO:0000256" key="3">
    <source>
        <dbReference type="ARBA" id="ARBA00010763"/>
    </source>
</evidence>
<evidence type="ECO:0000259" key="7">
    <source>
        <dbReference type="SMART" id="SM00852"/>
    </source>
</evidence>
<dbReference type="Gene3D" id="2.40.340.10">
    <property type="entry name" value="MoeA, C-terminal, domain IV"/>
    <property type="match status" value="1"/>
</dbReference>
<dbReference type="InterPro" id="IPR008284">
    <property type="entry name" value="MoCF_biosynth_CS"/>
</dbReference>
<sequence length="420" mass="43556">MISYADALHELLQHVRRLDAVSCPVGESLGRVLACDVASPMDLPSFDHSAMDGYALHAATPLAAGSEHAVHGSQAAGDASQASGGGAWEIMTGARLPHGLDAVVPVERTELLERRADGSPARIRLLDTLMPAANVRYAGSDVAKGALVAAAGTRIEANHIMLLAALGIASVTVVRAPRVAIVCTGKELQPDPATPLGDGEIYASNGPYLAAALGMLGATVLSCETVDDTGPTFVSAVQRARGAGADLIVTTGAVSMGRYDFVPDALAELGARVLFHKVAIRPGKPQLVAVLDDAMVFALPGTPMAVGVGLRFFITPVLRAMRGQGPEPQWHAMLDTPQQPKPGLRHFLRASVSQDETGRLHAQVLAQQQPFRIQPFSQAGAWVVLSEEGGALEAGTRVVVTGLHSGAPFPGVLDSSGVAS</sequence>
<name>A0A7G8QA29_9GAMM</name>
<dbReference type="SUPFAM" id="SSF53218">
    <property type="entry name" value="Molybdenum cofactor biosynthesis proteins"/>
    <property type="match status" value="1"/>
</dbReference>
<dbReference type="InterPro" id="IPR036425">
    <property type="entry name" value="MoaB/Mog-like_dom_sf"/>
</dbReference>
<dbReference type="SUPFAM" id="SSF63882">
    <property type="entry name" value="MoeA N-terminal region -like"/>
    <property type="match status" value="1"/>
</dbReference>
<evidence type="ECO:0000256" key="6">
    <source>
        <dbReference type="RuleBase" id="RU365090"/>
    </source>
</evidence>
<dbReference type="InterPro" id="IPR036688">
    <property type="entry name" value="MoeA_C_domain_IV_sf"/>
</dbReference>
<dbReference type="SMART" id="SM00852">
    <property type="entry name" value="MoCF_biosynth"/>
    <property type="match status" value="1"/>
</dbReference>
<evidence type="ECO:0000313" key="9">
    <source>
        <dbReference type="Proteomes" id="UP000515873"/>
    </source>
</evidence>
<dbReference type="NCBIfam" id="NF045515">
    <property type="entry name" value="Glp_gephyrin"/>
    <property type="match status" value="1"/>
</dbReference>
<dbReference type="Pfam" id="PF00994">
    <property type="entry name" value="MoCF_biosynth"/>
    <property type="match status" value="1"/>
</dbReference>
<evidence type="ECO:0000256" key="5">
    <source>
        <dbReference type="ARBA" id="ARBA00047317"/>
    </source>
</evidence>
<dbReference type="KEGG" id="dtl:H8F01_02005"/>
<feature type="domain" description="MoaB/Mog" evidence="7">
    <location>
        <begin position="180"/>
        <end position="320"/>
    </location>
</feature>
<reference evidence="8 9" key="1">
    <citation type="submission" date="2020-08" db="EMBL/GenBank/DDBJ databases">
        <title>Dyella sp. G9 isolated from forest soil.</title>
        <authorList>
            <person name="Fu J."/>
            <person name="Qiu L."/>
        </authorList>
    </citation>
    <scope>NUCLEOTIDE SEQUENCE [LARGE SCALE GENOMIC DNA]</scope>
    <source>
        <strain evidence="8 9">G9</strain>
    </source>
</reference>
<dbReference type="PANTHER" id="PTHR10192">
    <property type="entry name" value="MOLYBDOPTERIN BIOSYNTHESIS PROTEIN"/>
    <property type="match status" value="1"/>
</dbReference>
<dbReference type="InterPro" id="IPR005111">
    <property type="entry name" value="MoeA_C_domain_IV"/>
</dbReference>
<dbReference type="SUPFAM" id="SSF63867">
    <property type="entry name" value="MoeA C-terminal domain-like"/>
    <property type="match status" value="1"/>
</dbReference>
<dbReference type="InterPro" id="IPR005110">
    <property type="entry name" value="MoeA_linker/N"/>
</dbReference>
<dbReference type="CDD" id="cd00887">
    <property type="entry name" value="MoeA"/>
    <property type="match status" value="1"/>
</dbReference>
<dbReference type="Gene3D" id="3.40.980.10">
    <property type="entry name" value="MoaB/Mog-like domain"/>
    <property type="match status" value="1"/>
</dbReference>
<protein>
    <recommendedName>
        <fullName evidence="6">Molybdopterin molybdenumtransferase</fullName>
        <ecNumber evidence="6">2.10.1.1</ecNumber>
    </recommendedName>
</protein>
<dbReference type="UniPathway" id="UPA00344"/>
<dbReference type="InterPro" id="IPR038987">
    <property type="entry name" value="MoeA-like"/>
</dbReference>
<keyword evidence="6 8" id="KW-0808">Transferase</keyword>
<dbReference type="Gene3D" id="3.90.105.10">
    <property type="entry name" value="Molybdopterin biosynthesis moea protein, domain 2"/>
    <property type="match status" value="1"/>
</dbReference>
<dbReference type="GO" id="GO:0046872">
    <property type="term" value="F:metal ion binding"/>
    <property type="evidence" value="ECO:0007669"/>
    <property type="project" value="UniProtKB-UniRule"/>
</dbReference>